<dbReference type="Gene3D" id="3.40.50.1110">
    <property type="entry name" value="SGNH hydrolase"/>
    <property type="match status" value="1"/>
</dbReference>
<dbReference type="InterPro" id="IPR001343">
    <property type="entry name" value="Hemolysn_Ca-bd"/>
</dbReference>
<protein>
    <submittedName>
        <fullName evidence="3">Lysophospholipase</fullName>
    </submittedName>
</protein>
<name>A0A139XAA0_9CYAN</name>
<evidence type="ECO:0000259" key="2">
    <source>
        <dbReference type="PROSITE" id="PS51175"/>
    </source>
</evidence>
<dbReference type="Gene3D" id="2.60.120.260">
    <property type="entry name" value="Galactose-binding domain-like"/>
    <property type="match status" value="2"/>
</dbReference>
<keyword evidence="4" id="KW-1185">Reference proteome</keyword>
<dbReference type="STRING" id="128403.WA1_16105"/>
<evidence type="ECO:0000256" key="1">
    <source>
        <dbReference type="ARBA" id="ARBA00022729"/>
    </source>
</evidence>
<gene>
    <name evidence="3" type="ORF">WA1_16105</name>
</gene>
<dbReference type="Gene3D" id="2.150.10.10">
    <property type="entry name" value="Serralysin-like metalloprotease, C-terminal"/>
    <property type="match status" value="1"/>
</dbReference>
<sequence>MSSIRVQTEDYLAYYDTTSGNSGGQYRFDDVDISASGDIGNSPGVGWIASGEWLTYNINVSTAGVYQVVGRVASAINKNHSFKISVGEQNTTVNFSGTGSWQNWQNTQSLGRLTLSAGQQQLRFDALTSDFNINYFELIPASNSSPQPVSPSPNSSSIRIQAENYKSGGQNVAYYDTTLGNSGGQHRSDNVDIAASGDIDGTPGVGWIASGEWLTYNINVPTAGVYQVVGRVASAINKNHSFKVSVGGQNTTVNFSGTGSWQNWQNAQSSQHLTLSAGQQQLRFDALTSDFNVNYFELIPVSNAQQPSLNFGNVIQGGIGGNTFNGSNGIDTITYAQAKAPIVANLNTGVVSHKFATASNQPFKIMPLGDSNTFGMIEWDSGAYRDDLWHSLKNGGFNVDFVGPRSTGPQGFDRDNAGFGGWRIRDIASNNDANGNVNIWLDTHKPDMVLLTIGTNDILKNDDINNAPNRLSNLIDQITNKVPNAQLLVASIAPITTNSQQNQQGKDFNFGIPNVRKGISQIVSDKAALGKKVSFVDAYSALTPNDLQDGVHPTQNGYNKVAQVWHQAILNTESRKDKLSNIENVIGSSHNDTLIGNASVNILNGGGGNDLLTGGNGADKFVLSTGQGTDTITDFSVGQDLLALSSGLSFGQLNIMQANNGFDTWINFGNERLAVLNGVQANSITSNVIGIA</sequence>
<dbReference type="GO" id="GO:0030246">
    <property type="term" value="F:carbohydrate binding"/>
    <property type="evidence" value="ECO:0007669"/>
    <property type="project" value="InterPro"/>
</dbReference>
<dbReference type="Pfam" id="PF13472">
    <property type="entry name" value="Lipase_GDSL_2"/>
    <property type="match status" value="1"/>
</dbReference>
<dbReference type="InterPro" id="IPR006584">
    <property type="entry name" value="Cellulose-bd_IV"/>
</dbReference>
<dbReference type="GO" id="GO:0004622">
    <property type="term" value="F:phosphatidylcholine lysophospholipase activity"/>
    <property type="evidence" value="ECO:0007669"/>
    <property type="project" value="TreeGrafter"/>
</dbReference>
<dbReference type="PROSITE" id="PS51175">
    <property type="entry name" value="CBM6"/>
    <property type="match status" value="2"/>
</dbReference>
<reference evidence="3 4" key="1">
    <citation type="journal article" date="2013" name="Genome Biol. Evol.">
        <title>Genomes of Stigonematalean cyanobacteria (subsection V) and the evolution of oxygenic photosynthesis from prokaryotes to plastids.</title>
        <authorList>
            <person name="Dagan T."/>
            <person name="Roettger M."/>
            <person name="Stucken K."/>
            <person name="Landan G."/>
            <person name="Koch R."/>
            <person name="Major P."/>
            <person name="Gould S.B."/>
            <person name="Goremykin V.V."/>
            <person name="Rippka R."/>
            <person name="Tandeau de Marsac N."/>
            <person name="Gugger M."/>
            <person name="Lockhart P.J."/>
            <person name="Allen J.F."/>
            <person name="Brune I."/>
            <person name="Maus I."/>
            <person name="Puhler A."/>
            <person name="Martin W.F."/>
        </authorList>
    </citation>
    <scope>NUCLEOTIDE SEQUENCE [LARGE SCALE GENOMIC DNA]</scope>
    <source>
        <strain evidence="3 4">PCC 7110</strain>
    </source>
</reference>
<dbReference type="OrthoDB" id="468550at2"/>
<dbReference type="Pfam" id="PF00353">
    <property type="entry name" value="HemolysinCabind"/>
    <property type="match status" value="1"/>
</dbReference>
<keyword evidence="1" id="KW-0732">Signal</keyword>
<feature type="domain" description="CBM6" evidence="2">
    <location>
        <begin position="158"/>
        <end position="299"/>
    </location>
</feature>
<dbReference type="Proteomes" id="UP000076925">
    <property type="component" value="Unassembled WGS sequence"/>
</dbReference>
<dbReference type="InterPro" id="IPR013830">
    <property type="entry name" value="SGNH_hydro"/>
</dbReference>
<dbReference type="SMART" id="SM00606">
    <property type="entry name" value="CBD_IV"/>
    <property type="match status" value="2"/>
</dbReference>
<dbReference type="GO" id="GO:0005509">
    <property type="term" value="F:calcium ion binding"/>
    <property type="evidence" value="ECO:0007669"/>
    <property type="project" value="InterPro"/>
</dbReference>
<dbReference type="InterPro" id="IPR011049">
    <property type="entry name" value="Serralysin-like_metalloprot_C"/>
</dbReference>
<dbReference type="InterPro" id="IPR051532">
    <property type="entry name" value="Ester_Hydrolysis_Enzymes"/>
</dbReference>
<evidence type="ECO:0000313" key="3">
    <source>
        <dbReference type="EMBL" id="KYC41573.1"/>
    </source>
</evidence>
<dbReference type="InterPro" id="IPR036514">
    <property type="entry name" value="SGNH_hydro_sf"/>
</dbReference>
<evidence type="ECO:0000313" key="4">
    <source>
        <dbReference type="Proteomes" id="UP000076925"/>
    </source>
</evidence>
<dbReference type="Pfam" id="PF03422">
    <property type="entry name" value="CBM_6"/>
    <property type="match status" value="2"/>
</dbReference>
<dbReference type="SUPFAM" id="SSF49785">
    <property type="entry name" value="Galactose-binding domain-like"/>
    <property type="match status" value="2"/>
</dbReference>
<feature type="domain" description="CBM6" evidence="2">
    <location>
        <begin position="4"/>
        <end position="139"/>
    </location>
</feature>
<dbReference type="EMBL" id="ANNX02000020">
    <property type="protein sequence ID" value="KYC41573.1"/>
    <property type="molecule type" value="Genomic_DNA"/>
</dbReference>
<dbReference type="SUPFAM" id="SSF51120">
    <property type="entry name" value="beta-Roll"/>
    <property type="match status" value="1"/>
</dbReference>
<dbReference type="PANTHER" id="PTHR30383:SF5">
    <property type="entry name" value="SGNH HYDROLASE-TYPE ESTERASE DOMAIN-CONTAINING PROTEIN"/>
    <property type="match status" value="1"/>
</dbReference>
<accession>A0A139XAA0</accession>
<dbReference type="InterPro" id="IPR008979">
    <property type="entry name" value="Galactose-bd-like_sf"/>
</dbReference>
<dbReference type="InterPro" id="IPR005084">
    <property type="entry name" value="CBM6"/>
</dbReference>
<organism evidence="3 4">
    <name type="scientific">Scytonema hofmannii PCC 7110</name>
    <dbReference type="NCBI Taxonomy" id="128403"/>
    <lineage>
        <taxon>Bacteria</taxon>
        <taxon>Bacillati</taxon>
        <taxon>Cyanobacteriota</taxon>
        <taxon>Cyanophyceae</taxon>
        <taxon>Nostocales</taxon>
        <taxon>Scytonemataceae</taxon>
        <taxon>Scytonema</taxon>
    </lineage>
</organism>
<dbReference type="CDD" id="cd04080">
    <property type="entry name" value="CBM6_cellulase-like"/>
    <property type="match status" value="2"/>
</dbReference>
<proteinExistence type="predicted"/>
<dbReference type="PANTHER" id="PTHR30383">
    <property type="entry name" value="THIOESTERASE 1/PROTEASE 1/LYSOPHOSPHOLIPASE L1"/>
    <property type="match status" value="1"/>
</dbReference>
<dbReference type="CDD" id="cd01833">
    <property type="entry name" value="XynB_like"/>
    <property type="match status" value="1"/>
</dbReference>
<dbReference type="AlphaFoldDB" id="A0A139XAA0"/>
<comment type="caution">
    <text evidence="3">The sequence shown here is derived from an EMBL/GenBank/DDBJ whole genome shotgun (WGS) entry which is preliminary data.</text>
</comment>
<dbReference type="RefSeq" id="WP_017746459.1">
    <property type="nucleotide sequence ID" value="NZ_KQ976354.1"/>
</dbReference>
<dbReference type="SUPFAM" id="SSF52266">
    <property type="entry name" value="SGNH hydrolase"/>
    <property type="match status" value="1"/>
</dbReference>